<keyword evidence="1" id="KW-0812">Transmembrane</keyword>
<dbReference type="InterPro" id="IPR010775">
    <property type="entry name" value="DUF1365"/>
</dbReference>
<organism evidence="2 3">
    <name type="scientific">Fusarium duplospermum</name>
    <dbReference type="NCBI Taxonomy" id="1325734"/>
    <lineage>
        <taxon>Eukaryota</taxon>
        <taxon>Fungi</taxon>
        <taxon>Dikarya</taxon>
        <taxon>Ascomycota</taxon>
        <taxon>Pezizomycotina</taxon>
        <taxon>Sordariomycetes</taxon>
        <taxon>Hypocreomycetidae</taxon>
        <taxon>Hypocreales</taxon>
        <taxon>Nectriaceae</taxon>
        <taxon>Fusarium</taxon>
        <taxon>Fusarium solani species complex</taxon>
    </lineage>
</organism>
<name>A0A428QNW1_9HYPO</name>
<feature type="transmembrane region" description="Helical" evidence="1">
    <location>
        <begin position="75"/>
        <end position="95"/>
    </location>
</feature>
<keyword evidence="1" id="KW-0472">Membrane</keyword>
<dbReference type="Pfam" id="PF07103">
    <property type="entry name" value="DUF1365"/>
    <property type="match status" value="1"/>
</dbReference>
<evidence type="ECO:0000313" key="2">
    <source>
        <dbReference type="EMBL" id="RSL66975.1"/>
    </source>
</evidence>
<comment type="caution">
    <text evidence="2">The sequence shown here is derived from an EMBL/GenBank/DDBJ whole genome shotgun (WGS) entry which is preliminary data.</text>
</comment>
<dbReference type="PANTHER" id="PTHR33973">
    <property type="entry name" value="OS07G0153300 PROTEIN"/>
    <property type="match status" value="1"/>
</dbReference>
<gene>
    <name evidence="2" type="ORF">CEP54_003446</name>
</gene>
<keyword evidence="1" id="KW-1133">Transmembrane helix</keyword>
<dbReference type="Proteomes" id="UP000288168">
    <property type="component" value="Unassembled WGS sequence"/>
</dbReference>
<reference evidence="2 3" key="1">
    <citation type="submission" date="2017-06" db="EMBL/GenBank/DDBJ databases">
        <title>Comparative genomic analysis of Ambrosia Fusariam Clade fungi.</title>
        <authorList>
            <person name="Stajich J.E."/>
            <person name="Carrillo J."/>
            <person name="Kijimoto T."/>
            <person name="Eskalen A."/>
            <person name="O'Donnell K."/>
            <person name="Kasson M."/>
        </authorList>
    </citation>
    <scope>NUCLEOTIDE SEQUENCE [LARGE SCALE GENOMIC DNA]</scope>
    <source>
        <strain evidence="2 3">NRRL62584</strain>
    </source>
</reference>
<dbReference type="OrthoDB" id="3340520at2759"/>
<accession>A0A428QNW1</accession>
<dbReference type="PANTHER" id="PTHR33973:SF4">
    <property type="entry name" value="OS07G0153300 PROTEIN"/>
    <property type="match status" value="1"/>
</dbReference>
<feature type="transmembrane region" description="Helical" evidence="1">
    <location>
        <begin position="26"/>
        <end position="43"/>
    </location>
</feature>
<keyword evidence="3" id="KW-1185">Reference proteome</keyword>
<protein>
    <submittedName>
        <fullName evidence="2">Uncharacterized protein</fullName>
    </submittedName>
</protein>
<evidence type="ECO:0000256" key="1">
    <source>
        <dbReference type="SAM" id="Phobius"/>
    </source>
</evidence>
<dbReference type="EMBL" id="NKCI01000022">
    <property type="protein sequence ID" value="RSL66975.1"/>
    <property type="molecule type" value="Genomic_DNA"/>
</dbReference>
<sequence>MDGLSEDSPLLPVVLTGDLLDRLLEHWSSSSVAAFAVSAYFTFVGKTVDLWLVLAFVGWNHASAITSLIKNLGFTQFGLLAGVVFPTSVLGYRLLGGILNVETVKWNGPGRPFLVPSRTTHTRLFPKKHSFSYSYLVVGVPVGYSGNANGMISANVPGAPSWLSYIFGRRAWFDVNPADYLQRGHQDEGLRGKLDDYLENQNVDPSQYPYAYLITAARFLGYHFNPVSFWFLYSQEKTLSAIVLEVNNTFGERRPYLVTRDFEAERHIQNGPADDEHREPQRGRVKASWKKDFHVSPFNSRKGSYSLLASDPLGPEMEGFRGIDITINLSSSKGHPKLVARLFSEGDAIEPSSMGLFQKTRFLLGWFWVGFITFPRIVKEAAVLFFKRGLHVWYRPEPLKESMGRLADNIEKQLEDVFRQYLRHLVQQSPAPITIKYIPSGVAGAAEEVFSSLSITDSSAAAESVEIKVLTPVFYSRFVHYAHDFEAVFSELAESSTLWVDKPELLPKIFLKKASPPLHASTPFDFLCFQLIKSLRSRPERIERPLTSADQVSSSSQALDIRDFRMSSMDAFVVGQGNTILKKTYRVAVLRLFFADRIAFGNTDLLGMMELGARVGASWFSRPSSTRRSGGSHDGVLHTRCETSDVAISPAPLDENIIDSNQFIGSF</sequence>
<evidence type="ECO:0000313" key="3">
    <source>
        <dbReference type="Proteomes" id="UP000288168"/>
    </source>
</evidence>
<proteinExistence type="predicted"/>
<dbReference type="AlphaFoldDB" id="A0A428QNW1"/>